<protein>
    <submittedName>
        <fullName evidence="1">Transmembrane protein, putative</fullName>
    </submittedName>
</protein>
<dbReference type="EMBL" id="CM001218">
    <property type="protein sequence ID" value="AES66240.1"/>
    <property type="molecule type" value="Genomic_DNA"/>
</dbReference>
<reference evidence="2" key="3">
    <citation type="submission" date="2015-04" db="UniProtKB">
        <authorList>
            <consortium name="EnsemblPlants"/>
        </authorList>
    </citation>
    <scope>IDENTIFICATION</scope>
    <source>
        <strain evidence="2">cv. Jemalong A17</strain>
    </source>
</reference>
<dbReference type="AlphaFoldDB" id="G7IJ52"/>
<dbReference type="EnsemblPlants" id="AES66240">
    <property type="protein sequence ID" value="AES66240"/>
    <property type="gene ID" value="MTR_2g064710"/>
</dbReference>
<evidence type="ECO:0000313" key="1">
    <source>
        <dbReference type="EMBL" id="AES66240.1"/>
    </source>
</evidence>
<proteinExistence type="predicted"/>
<name>G7IJ52_MEDTR</name>
<keyword evidence="1" id="KW-0472">Membrane</keyword>
<dbReference type="Proteomes" id="UP000002051">
    <property type="component" value="Chromosome 2"/>
</dbReference>
<dbReference type="PaxDb" id="3880-AES66240"/>
<organism evidence="1 3">
    <name type="scientific">Medicago truncatula</name>
    <name type="common">Barrel medic</name>
    <name type="synonym">Medicago tribuloides</name>
    <dbReference type="NCBI Taxonomy" id="3880"/>
    <lineage>
        <taxon>Eukaryota</taxon>
        <taxon>Viridiplantae</taxon>
        <taxon>Streptophyta</taxon>
        <taxon>Embryophyta</taxon>
        <taxon>Tracheophyta</taxon>
        <taxon>Spermatophyta</taxon>
        <taxon>Magnoliopsida</taxon>
        <taxon>eudicotyledons</taxon>
        <taxon>Gunneridae</taxon>
        <taxon>Pentapetalae</taxon>
        <taxon>rosids</taxon>
        <taxon>fabids</taxon>
        <taxon>Fabales</taxon>
        <taxon>Fabaceae</taxon>
        <taxon>Papilionoideae</taxon>
        <taxon>50 kb inversion clade</taxon>
        <taxon>NPAAA clade</taxon>
        <taxon>Hologalegina</taxon>
        <taxon>IRL clade</taxon>
        <taxon>Trifolieae</taxon>
        <taxon>Medicago</taxon>
    </lineage>
</organism>
<dbReference type="HOGENOM" id="CLU_2999466_0_0_1"/>
<accession>G7IJ52</accession>
<evidence type="ECO:0000313" key="3">
    <source>
        <dbReference type="Proteomes" id="UP000002051"/>
    </source>
</evidence>
<sequence length="57" mass="6627">MAFMPRIIIGDLLMLQIIRILPFYAINYGVVSLFAYSPFTFLAMSVFDVIYFINLNE</sequence>
<gene>
    <name evidence="1" type="ordered locus">MTR_2g064710</name>
</gene>
<reference evidence="1 3" key="1">
    <citation type="journal article" date="2011" name="Nature">
        <title>The Medicago genome provides insight into the evolution of rhizobial symbioses.</title>
        <authorList>
            <person name="Young N.D."/>
            <person name="Debelle F."/>
            <person name="Oldroyd G.E."/>
            <person name="Geurts R."/>
            <person name="Cannon S.B."/>
            <person name="Udvardi M.K."/>
            <person name="Benedito V.A."/>
            <person name="Mayer K.F."/>
            <person name="Gouzy J."/>
            <person name="Schoof H."/>
            <person name="Van de Peer Y."/>
            <person name="Proost S."/>
            <person name="Cook D.R."/>
            <person name="Meyers B.C."/>
            <person name="Spannagl M."/>
            <person name="Cheung F."/>
            <person name="De Mita S."/>
            <person name="Krishnakumar V."/>
            <person name="Gundlach H."/>
            <person name="Zhou S."/>
            <person name="Mudge J."/>
            <person name="Bharti A.K."/>
            <person name="Murray J.D."/>
            <person name="Naoumkina M.A."/>
            <person name="Rosen B."/>
            <person name="Silverstein K.A."/>
            <person name="Tang H."/>
            <person name="Rombauts S."/>
            <person name="Zhao P.X."/>
            <person name="Zhou P."/>
            <person name="Barbe V."/>
            <person name="Bardou P."/>
            <person name="Bechner M."/>
            <person name="Bellec A."/>
            <person name="Berger A."/>
            <person name="Berges H."/>
            <person name="Bidwell S."/>
            <person name="Bisseling T."/>
            <person name="Choisne N."/>
            <person name="Couloux A."/>
            <person name="Denny R."/>
            <person name="Deshpande S."/>
            <person name="Dai X."/>
            <person name="Doyle J.J."/>
            <person name="Dudez A.M."/>
            <person name="Farmer A.D."/>
            <person name="Fouteau S."/>
            <person name="Franken C."/>
            <person name="Gibelin C."/>
            <person name="Gish J."/>
            <person name="Goldstein S."/>
            <person name="Gonzalez A.J."/>
            <person name="Green P.J."/>
            <person name="Hallab A."/>
            <person name="Hartog M."/>
            <person name="Hua A."/>
            <person name="Humphray S.J."/>
            <person name="Jeong D.H."/>
            <person name="Jing Y."/>
            <person name="Jocker A."/>
            <person name="Kenton S.M."/>
            <person name="Kim D.J."/>
            <person name="Klee K."/>
            <person name="Lai H."/>
            <person name="Lang C."/>
            <person name="Lin S."/>
            <person name="Macmil S.L."/>
            <person name="Magdelenat G."/>
            <person name="Matthews L."/>
            <person name="McCorrison J."/>
            <person name="Monaghan E.L."/>
            <person name="Mun J.H."/>
            <person name="Najar F.Z."/>
            <person name="Nicholson C."/>
            <person name="Noirot C."/>
            <person name="O'Bleness M."/>
            <person name="Paule C.R."/>
            <person name="Poulain J."/>
            <person name="Prion F."/>
            <person name="Qin B."/>
            <person name="Qu C."/>
            <person name="Retzel E.F."/>
            <person name="Riddle C."/>
            <person name="Sallet E."/>
            <person name="Samain S."/>
            <person name="Samson N."/>
            <person name="Sanders I."/>
            <person name="Saurat O."/>
            <person name="Scarpelli C."/>
            <person name="Schiex T."/>
            <person name="Segurens B."/>
            <person name="Severin A.J."/>
            <person name="Sherrier D.J."/>
            <person name="Shi R."/>
            <person name="Sims S."/>
            <person name="Singer S.R."/>
            <person name="Sinharoy S."/>
            <person name="Sterck L."/>
            <person name="Viollet A."/>
            <person name="Wang B.B."/>
            <person name="Wang K."/>
            <person name="Wang M."/>
            <person name="Wang X."/>
            <person name="Warfsmann J."/>
            <person name="Weissenbach J."/>
            <person name="White D.D."/>
            <person name="White J.D."/>
            <person name="Wiley G.B."/>
            <person name="Wincker P."/>
            <person name="Xing Y."/>
            <person name="Yang L."/>
            <person name="Yao Z."/>
            <person name="Ying F."/>
            <person name="Zhai J."/>
            <person name="Zhou L."/>
            <person name="Zuber A."/>
            <person name="Denarie J."/>
            <person name="Dixon R.A."/>
            <person name="May G.D."/>
            <person name="Schwartz D.C."/>
            <person name="Rogers J."/>
            <person name="Quetier F."/>
            <person name="Town C.D."/>
            <person name="Roe B.A."/>
        </authorList>
    </citation>
    <scope>NUCLEOTIDE SEQUENCE [LARGE SCALE GENOMIC DNA]</scope>
    <source>
        <strain evidence="1">A17</strain>
        <strain evidence="2 3">cv. Jemalong A17</strain>
    </source>
</reference>
<reference evidence="1 3" key="2">
    <citation type="journal article" date="2014" name="BMC Genomics">
        <title>An improved genome release (version Mt4.0) for the model legume Medicago truncatula.</title>
        <authorList>
            <person name="Tang H."/>
            <person name="Krishnakumar V."/>
            <person name="Bidwell S."/>
            <person name="Rosen B."/>
            <person name="Chan A."/>
            <person name="Zhou S."/>
            <person name="Gentzbittel L."/>
            <person name="Childs K.L."/>
            <person name="Yandell M."/>
            <person name="Gundlach H."/>
            <person name="Mayer K.F."/>
            <person name="Schwartz D.C."/>
            <person name="Town C.D."/>
        </authorList>
    </citation>
    <scope>GENOME REANNOTATION</scope>
    <source>
        <strain evidence="2 3">cv. Jemalong A17</strain>
    </source>
</reference>
<keyword evidence="3" id="KW-1185">Reference proteome</keyword>
<evidence type="ECO:0000313" key="2">
    <source>
        <dbReference type="EnsemblPlants" id="AES66240"/>
    </source>
</evidence>
<keyword evidence="1" id="KW-0812">Transmembrane</keyword>